<accession>A0A319CJR9</accession>
<dbReference type="RefSeq" id="XP_025494281.1">
    <property type="nucleotide sequence ID" value="XM_025632702.1"/>
</dbReference>
<gene>
    <name evidence="1" type="ORF">BO82DRAFT_32026</name>
</gene>
<dbReference type="Proteomes" id="UP000248340">
    <property type="component" value="Unassembled WGS sequence"/>
</dbReference>
<protein>
    <submittedName>
        <fullName evidence="1">Uncharacterized protein</fullName>
    </submittedName>
</protein>
<dbReference type="VEuPathDB" id="FungiDB:BO82DRAFT_32026"/>
<evidence type="ECO:0000313" key="1">
    <source>
        <dbReference type="EMBL" id="PYH84081.1"/>
    </source>
</evidence>
<keyword evidence="2" id="KW-1185">Reference proteome</keyword>
<dbReference type="GeneID" id="37135443"/>
<dbReference type="EMBL" id="KZ821686">
    <property type="protein sequence ID" value="PYH84081.1"/>
    <property type="molecule type" value="Genomic_DNA"/>
</dbReference>
<sequence length="179" mass="19815">MIQTCGIERFWNTGNETLVSSRVKWLELHAVVALPSVSTTLERDTALLSPASRTEAWQNKHTLPQSSTSLWNRRRTSCWWLDGCGCVVGGEEYSGQDPRNDHTCLIPPPYSSLPTILRACCDGAIYSLSRGTVPGSREKEGRGGRLSLFVFLAPLDFTASLLPCDWLPLASETLSIVFR</sequence>
<reference evidence="1 2" key="1">
    <citation type="submission" date="2016-12" db="EMBL/GenBank/DDBJ databases">
        <title>The genomes of Aspergillus section Nigri reveals drivers in fungal speciation.</title>
        <authorList>
            <consortium name="DOE Joint Genome Institute"/>
            <person name="Vesth T.C."/>
            <person name="Nybo J."/>
            <person name="Theobald S."/>
            <person name="Brandl J."/>
            <person name="Frisvad J.C."/>
            <person name="Nielsen K.F."/>
            <person name="Lyhne E.K."/>
            <person name="Kogle M.E."/>
            <person name="Kuo A."/>
            <person name="Riley R."/>
            <person name="Clum A."/>
            <person name="Nolan M."/>
            <person name="Lipzen A."/>
            <person name="Salamov A."/>
            <person name="Henrissat B."/>
            <person name="Wiebenga A."/>
            <person name="De Vries R.P."/>
            <person name="Grigoriev I.V."/>
            <person name="Mortensen U.H."/>
            <person name="Andersen M.R."/>
            <person name="Baker S.E."/>
        </authorList>
    </citation>
    <scope>NUCLEOTIDE SEQUENCE [LARGE SCALE GENOMIC DNA]</scope>
    <source>
        <strain evidence="1 2">CBS 121591</strain>
    </source>
</reference>
<evidence type="ECO:0000313" key="2">
    <source>
        <dbReference type="Proteomes" id="UP000248340"/>
    </source>
</evidence>
<name>A0A319CJR9_9EURO</name>
<proteinExistence type="predicted"/>
<dbReference type="AlphaFoldDB" id="A0A319CJR9"/>
<organism evidence="1 2">
    <name type="scientific">Aspergillus uvarum CBS 121591</name>
    <dbReference type="NCBI Taxonomy" id="1448315"/>
    <lineage>
        <taxon>Eukaryota</taxon>
        <taxon>Fungi</taxon>
        <taxon>Dikarya</taxon>
        <taxon>Ascomycota</taxon>
        <taxon>Pezizomycotina</taxon>
        <taxon>Eurotiomycetes</taxon>
        <taxon>Eurotiomycetidae</taxon>
        <taxon>Eurotiales</taxon>
        <taxon>Aspergillaceae</taxon>
        <taxon>Aspergillus</taxon>
        <taxon>Aspergillus subgen. Circumdati</taxon>
    </lineage>
</organism>